<evidence type="ECO:0000259" key="6">
    <source>
        <dbReference type="PROSITE" id="PS50893"/>
    </source>
</evidence>
<dbReference type="PROSITE" id="PS50893">
    <property type="entry name" value="ABC_TRANSPORTER_2"/>
    <property type="match status" value="1"/>
</dbReference>
<accession>A0A512BZF8</accession>
<dbReference type="CDD" id="cd03293">
    <property type="entry name" value="ABC_NrtD_SsuB_transporters"/>
    <property type="match status" value="1"/>
</dbReference>
<comment type="similarity">
    <text evidence="1">Belongs to the ABC transporter superfamily.</text>
</comment>
<proteinExistence type="inferred from homology"/>
<dbReference type="AlphaFoldDB" id="A0A512BZF8"/>
<feature type="compositionally biased region" description="Basic and acidic residues" evidence="5">
    <location>
        <begin position="252"/>
        <end position="280"/>
    </location>
</feature>
<evidence type="ECO:0000256" key="3">
    <source>
        <dbReference type="ARBA" id="ARBA00022741"/>
    </source>
</evidence>
<comment type="caution">
    <text evidence="7">The sequence shown here is derived from an EMBL/GenBank/DDBJ whole genome shotgun (WGS) entry which is preliminary data.</text>
</comment>
<evidence type="ECO:0000313" key="8">
    <source>
        <dbReference type="Proteomes" id="UP000321085"/>
    </source>
</evidence>
<evidence type="ECO:0000256" key="1">
    <source>
        <dbReference type="ARBA" id="ARBA00005417"/>
    </source>
</evidence>
<dbReference type="Gene3D" id="3.40.50.300">
    <property type="entry name" value="P-loop containing nucleotide triphosphate hydrolases"/>
    <property type="match status" value="1"/>
</dbReference>
<keyword evidence="2" id="KW-0813">Transport</keyword>
<dbReference type="InterPro" id="IPR027417">
    <property type="entry name" value="P-loop_NTPase"/>
</dbReference>
<organism evidence="7 8">
    <name type="scientific">Microvirga aerophila</name>
    <dbReference type="NCBI Taxonomy" id="670291"/>
    <lineage>
        <taxon>Bacteria</taxon>
        <taxon>Pseudomonadati</taxon>
        <taxon>Pseudomonadota</taxon>
        <taxon>Alphaproteobacteria</taxon>
        <taxon>Hyphomicrobiales</taxon>
        <taxon>Methylobacteriaceae</taxon>
        <taxon>Microvirga</taxon>
    </lineage>
</organism>
<dbReference type="GO" id="GO:0016887">
    <property type="term" value="F:ATP hydrolysis activity"/>
    <property type="evidence" value="ECO:0007669"/>
    <property type="project" value="InterPro"/>
</dbReference>
<feature type="region of interest" description="Disordered" evidence="5">
    <location>
        <begin position="246"/>
        <end position="280"/>
    </location>
</feature>
<dbReference type="SUPFAM" id="SSF52540">
    <property type="entry name" value="P-loop containing nucleoside triphosphate hydrolases"/>
    <property type="match status" value="1"/>
</dbReference>
<keyword evidence="3" id="KW-0547">Nucleotide-binding</keyword>
<dbReference type="SMART" id="SM00382">
    <property type="entry name" value="AAA"/>
    <property type="match status" value="1"/>
</dbReference>
<evidence type="ECO:0000313" key="7">
    <source>
        <dbReference type="EMBL" id="GEO17345.1"/>
    </source>
</evidence>
<sequence length="280" mass="31638">MSAISIRNVWKEFGDQIVLEQISLDIAPRSFVALVGPSGCGKTTLLRMLLGEERPSRGEILLNGEPLRPEPDADRGIVFQRYSVFPHLTVLQNVTIGAEFKRSPFLGRLFAAARRAIESEAQDLLTAVGLQGNEDKYPAALSGGMQQRLALAQALMRKPKVLLLDEPFGALDQGIRREIHELMLRLWNENELTVVMVTHDLSEAFRLGTRVVALERRRDRPEERERYGATISRDLPVWPPRIANELNSHRSRRDDPALDGASRDDPDAGCRRRHHELERT</sequence>
<dbReference type="PANTHER" id="PTHR42781">
    <property type="entry name" value="SPERMIDINE/PUTRESCINE IMPORT ATP-BINDING PROTEIN POTA"/>
    <property type="match status" value="1"/>
</dbReference>
<protein>
    <submittedName>
        <fullName evidence="7">ABC transporter ATP-binding protein</fullName>
    </submittedName>
</protein>
<dbReference type="RefSeq" id="WP_147022336.1">
    <property type="nucleotide sequence ID" value="NZ_BJYU01000101.1"/>
</dbReference>
<dbReference type="InterPro" id="IPR017871">
    <property type="entry name" value="ABC_transporter-like_CS"/>
</dbReference>
<name>A0A512BZF8_9HYPH</name>
<dbReference type="PANTHER" id="PTHR42781:SF4">
    <property type="entry name" value="SPERMIDINE_PUTRESCINE IMPORT ATP-BINDING PROTEIN POTA"/>
    <property type="match status" value="1"/>
</dbReference>
<dbReference type="InterPro" id="IPR050093">
    <property type="entry name" value="ABC_SmlMolc_Importer"/>
</dbReference>
<evidence type="ECO:0000256" key="2">
    <source>
        <dbReference type="ARBA" id="ARBA00022448"/>
    </source>
</evidence>
<dbReference type="PROSITE" id="PS00211">
    <property type="entry name" value="ABC_TRANSPORTER_1"/>
    <property type="match status" value="1"/>
</dbReference>
<keyword evidence="4 7" id="KW-0067">ATP-binding</keyword>
<dbReference type="Proteomes" id="UP000321085">
    <property type="component" value="Unassembled WGS sequence"/>
</dbReference>
<dbReference type="InterPro" id="IPR003593">
    <property type="entry name" value="AAA+_ATPase"/>
</dbReference>
<dbReference type="Pfam" id="PF00005">
    <property type="entry name" value="ABC_tran"/>
    <property type="match status" value="1"/>
</dbReference>
<reference evidence="7 8" key="1">
    <citation type="submission" date="2019-07" db="EMBL/GenBank/DDBJ databases">
        <title>Whole genome shotgun sequence of Microvirga aerophila NBRC 106136.</title>
        <authorList>
            <person name="Hosoyama A."/>
            <person name="Uohara A."/>
            <person name="Ohji S."/>
            <person name="Ichikawa N."/>
        </authorList>
    </citation>
    <scope>NUCLEOTIDE SEQUENCE [LARGE SCALE GENOMIC DNA]</scope>
    <source>
        <strain evidence="7 8">NBRC 106136</strain>
    </source>
</reference>
<feature type="domain" description="ABC transporter" evidence="6">
    <location>
        <begin position="4"/>
        <end position="241"/>
    </location>
</feature>
<gene>
    <name evidence="7" type="ORF">MAE02_50410</name>
</gene>
<evidence type="ECO:0000256" key="5">
    <source>
        <dbReference type="SAM" id="MobiDB-lite"/>
    </source>
</evidence>
<dbReference type="InterPro" id="IPR003439">
    <property type="entry name" value="ABC_transporter-like_ATP-bd"/>
</dbReference>
<keyword evidence="8" id="KW-1185">Reference proteome</keyword>
<dbReference type="GO" id="GO:0005524">
    <property type="term" value="F:ATP binding"/>
    <property type="evidence" value="ECO:0007669"/>
    <property type="project" value="UniProtKB-KW"/>
</dbReference>
<evidence type="ECO:0000256" key="4">
    <source>
        <dbReference type="ARBA" id="ARBA00022840"/>
    </source>
</evidence>
<dbReference type="EMBL" id="BJYU01000101">
    <property type="protein sequence ID" value="GEO17345.1"/>
    <property type="molecule type" value="Genomic_DNA"/>
</dbReference>